<gene>
    <name evidence="2" type="ORF">LCGC14_1303540</name>
</gene>
<name>A0A0F9L9G9_9ZZZZ</name>
<accession>A0A0F9L9G9</accession>
<feature type="transmembrane region" description="Helical" evidence="1">
    <location>
        <begin position="12"/>
        <end position="31"/>
    </location>
</feature>
<organism evidence="2">
    <name type="scientific">marine sediment metagenome</name>
    <dbReference type="NCBI Taxonomy" id="412755"/>
    <lineage>
        <taxon>unclassified sequences</taxon>
        <taxon>metagenomes</taxon>
        <taxon>ecological metagenomes</taxon>
    </lineage>
</organism>
<evidence type="ECO:0000256" key="1">
    <source>
        <dbReference type="SAM" id="Phobius"/>
    </source>
</evidence>
<proteinExistence type="predicted"/>
<keyword evidence="1" id="KW-0472">Membrane</keyword>
<dbReference type="AlphaFoldDB" id="A0A0F9L9G9"/>
<keyword evidence="1" id="KW-0812">Transmembrane</keyword>
<comment type="caution">
    <text evidence="2">The sequence shown here is derived from an EMBL/GenBank/DDBJ whole genome shotgun (WGS) entry which is preliminary data.</text>
</comment>
<keyword evidence="1" id="KW-1133">Transmembrane helix</keyword>
<sequence length="112" mass="12020">MEINFTSVDFLFIAGVWALIAPLLISVLKNIGGEWPAQAKQGVALLMAVLGSFVAVGTSAGWSSIDLTSGLFWQILIIGIAGIFSVQYASYKAIWRDTKPLEVAEQFGVKSV</sequence>
<reference evidence="2" key="1">
    <citation type="journal article" date="2015" name="Nature">
        <title>Complex archaea that bridge the gap between prokaryotes and eukaryotes.</title>
        <authorList>
            <person name="Spang A."/>
            <person name="Saw J.H."/>
            <person name="Jorgensen S.L."/>
            <person name="Zaremba-Niedzwiedzka K."/>
            <person name="Martijn J."/>
            <person name="Lind A.E."/>
            <person name="van Eijk R."/>
            <person name="Schleper C."/>
            <person name="Guy L."/>
            <person name="Ettema T.J."/>
        </authorList>
    </citation>
    <scope>NUCLEOTIDE SEQUENCE</scope>
</reference>
<protein>
    <submittedName>
        <fullName evidence="2">Uncharacterized protein</fullName>
    </submittedName>
</protein>
<feature type="transmembrane region" description="Helical" evidence="1">
    <location>
        <begin position="71"/>
        <end position="91"/>
    </location>
</feature>
<feature type="transmembrane region" description="Helical" evidence="1">
    <location>
        <begin position="43"/>
        <end position="65"/>
    </location>
</feature>
<dbReference type="EMBL" id="LAZR01007629">
    <property type="protein sequence ID" value="KKM84006.1"/>
    <property type="molecule type" value="Genomic_DNA"/>
</dbReference>
<evidence type="ECO:0000313" key="2">
    <source>
        <dbReference type="EMBL" id="KKM84006.1"/>
    </source>
</evidence>